<protein>
    <recommendedName>
        <fullName evidence="3">RH1 domain-containing protein</fullName>
    </recommendedName>
</protein>
<dbReference type="PANTHER" id="PTHR13886">
    <property type="entry name" value="JNK/SAPK-ASSOCIATED PROTEIN"/>
    <property type="match status" value="1"/>
</dbReference>
<feature type="compositionally biased region" description="Acidic residues" evidence="2">
    <location>
        <begin position="325"/>
        <end position="335"/>
    </location>
</feature>
<dbReference type="GO" id="GO:0005078">
    <property type="term" value="F:MAP-kinase scaffold activity"/>
    <property type="evidence" value="ECO:0007669"/>
    <property type="project" value="InterPro"/>
</dbReference>
<dbReference type="Pfam" id="PF09744">
    <property type="entry name" value="RH1"/>
    <property type="match status" value="1"/>
</dbReference>
<dbReference type="GO" id="GO:0030159">
    <property type="term" value="F:signaling receptor complex adaptor activity"/>
    <property type="evidence" value="ECO:0007669"/>
    <property type="project" value="TreeGrafter"/>
</dbReference>
<feature type="non-terminal residue" evidence="4">
    <location>
        <position position="335"/>
    </location>
</feature>
<gene>
    <name evidence="4" type="ORF">X801_06330</name>
</gene>
<dbReference type="Proteomes" id="UP000243686">
    <property type="component" value="Unassembled WGS sequence"/>
</dbReference>
<evidence type="ECO:0000313" key="5">
    <source>
        <dbReference type="Proteomes" id="UP000243686"/>
    </source>
</evidence>
<proteinExistence type="predicted"/>
<feature type="compositionally biased region" description="Polar residues" evidence="2">
    <location>
        <begin position="39"/>
        <end position="50"/>
    </location>
</feature>
<evidence type="ECO:0000256" key="2">
    <source>
        <dbReference type="SAM" id="MobiDB-lite"/>
    </source>
</evidence>
<dbReference type="AlphaFoldDB" id="A0A1S8WTQ8"/>
<organism evidence="4 5">
    <name type="scientific">Opisthorchis viverrini</name>
    <name type="common">Southeast Asian liver fluke</name>
    <dbReference type="NCBI Taxonomy" id="6198"/>
    <lineage>
        <taxon>Eukaryota</taxon>
        <taxon>Metazoa</taxon>
        <taxon>Spiralia</taxon>
        <taxon>Lophotrochozoa</taxon>
        <taxon>Platyhelminthes</taxon>
        <taxon>Trematoda</taxon>
        <taxon>Digenea</taxon>
        <taxon>Opisthorchiida</taxon>
        <taxon>Opisthorchiata</taxon>
        <taxon>Opisthorchiidae</taxon>
        <taxon>Opisthorchis</taxon>
    </lineage>
</organism>
<dbReference type="PROSITE" id="PS51776">
    <property type="entry name" value="RH1"/>
    <property type="match status" value="1"/>
</dbReference>
<accession>A0A1S8WTQ8</accession>
<evidence type="ECO:0000256" key="1">
    <source>
        <dbReference type="SAM" id="Coils"/>
    </source>
</evidence>
<sequence length="335" mass="37142">MPSDSVNKCSGPDEGGLTSSSKTSSSPIVTENVCGGLSAPSQSPKTTGAVHTTRDSENKLDDESTSSLSDFYLSESHPGQLDLNVDSSRTSPNSGPVMSEYVQRIASVIYSEFEAMIEAYGLPVVERLMPLVIGVLENLDELHKDQAAYHAEVDQLREQCDFLKEKLERETHRRKQSELRLLQAEDAFEEDRKAKEEKLEELTTSCRQAELRFENTKDQCEFVSRMEAKEAEWKKDGVRLHERINELIRSNLELTNQVKFANRQRPTSGRPSQVRMGSSAAPAMVLYEDLVPEPTATSHPESGITFDATSGGFGFDEMPSNEEGACVEDEIPGEA</sequence>
<dbReference type="GO" id="GO:0019894">
    <property type="term" value="F:kinesin binding"/>
    <property type="evidence" value="ECO:0007669"/>
    <property type="project" value="TreeGrafter"/>
</dbReference>
<dbReference type="EMBL" id="KV894849">
    <property type="protein sequence ID" value="OON17827.1"/>
    <property type="molecule type" value="Genomic_DNA"/>
</dbReference>
<feature type="domain" description="RH1" evidence="3">
    <location>
        <begin position="85"/>
        <end position="173"/>
    </location>
</feature>
<evidence type="ECO:0000313" key="4">
    <source>
        <dbReference type="EMBL" id="OON17827.1"/>
    </source>
</evidence>
<feature type="coiled-coil region" evidence="1">
    <location>
        <begin position="139"/>
        <end position="219"/>
    </location>
</feature>
<feature type="compositionally biased region" description="Basic and acidic residues" evidence="2">
    <location>
        <begin position="52"/>
        <end position="62"/>
    </location>
</feature>
<evidence type="ECO:0000259" key="3">
    <source>
        <dbReference type="PROSITE" id="PS51776"/>
    </source>
</evidence>
<dbReference type="GO" id="GO:0008432">
    <property type="term" value="F:JUN kinase binding"/>
    <property type="evidence" value="ECO:0007669"/>
    <property type="project" value="TreeGrafter"/>
</dbReference>
<feature type="region of interest" description="Disordered" evidence="2">
    <location>
        <begin position="1"/>
        <end position="73"/>
    </location>
</feature>
<keyword evidence="5" id="KW-1185">Reference proteome</keyword>
<dbReference type="InterPro" id="IPR034743">
    <property type="entry name" value="RH1"/>
</dbReference>
<dbReference type="GO" id="GO:0016192">
    <property type="term" value="P:vesicle-mediated transport"/>
    <property type="evidence" value="ECO:0007669"/>
    <property type="project" value="TreeGrafter"/>
</dbReference>
<dbReference type="Gene3D" id="1.20.58.1770">
    <property type="match status" value="1"/>
</dbReference>
<name>A0A1S8WTQ8_OPIVI</name>
<dbReference type="InterPro" id="IPR039911">
    <property type="entry name" value="JIP3/JIP4"/>
</dbReference>
<reference evidence="4 5" key="1">
    <citation type="submission" date="2015-03" db="EMBL/GenBank/DDBJ databases">
        <title>Draft genome of the nematode, Opisthorchis viverrini.</title>
        <authorList>
            <person name="Mitreva M."/>
        </authorList>
    </citation>
    <scope>NUCLEOTIDE SEQUENCE [LARGE SCALE GENOMIC DNA]</scope>
    <source>
        <strain evidence="4">Khon Kaen</strain>
    </source>
</reference>
<dbReference type="GO" id="GO:0005737">
    <property type="term" value="C:cytoplasm"/>
    <property type="evidence" value="ECO:0007669"/>
    <property type="project" value="TreeGrafter"/>
</dbReference>
<keyword evidence="1" id="KW-0175">Coiled coil</keyword>
<feature type="region of interest" description="Disordered" evidence="2">
    <location>
        <begin position="295"/>
        <end position="335"/>
    </location>
</feature>
<dbReference type="PANTHER" id="PTHR13886:SF4">
    <property type="entry name" value="JNK-INTERACTING PROTEIN 3"/>
    <property type="match status" value="1"/>
</dbReference>